<reference key="2">
    <citation type="submission" date="2011-10" db="EMBL/GenBank/DDBJ databases">
        <title>The genome and transcriptome sequence of Clonorchis sinensis provide insights into the carcinogenic liver fluke.</title>
        <authorList>
            <person name="Wang X."/>
            <person name="Huang Y."/>
            <person name="Chen W."/>
            <person name="Liu H."/>
            <person name="Guo L."/>
            <person name="Chen Y."/>
            <person name="Luo F."/>
            <person name="Zhou W."/>
            <person name="Sun J."/>
            <person name="Mao Q."/>
            <person name="Liang P."/>
            <person name="Zhou C."/>
            <person name="Tian Y."/>
            <person name="Men J."/>
            <person name="Lv X."/>
            <person name="Huang L."/>
            <person name="Zhou J."/>
            <person name="Hu Y."/>
            <person name="Li R."/>
            <person name="Zhang F."/>
            <person name="Lei H."/>
            <person name="Li X."/>
            <person name="Hu X."/>
            <person name="Liang C."/>
            <person name="Xu J."/>
            <person name="Wu Z."/>
            <person name="Yu X."/>
        </authorList>
    </citation>
    <scope>NUCLEOTIDE SEQUENCE</scope>
    <source>
        <strain>Henan</strain>
    </source>
</reference>
<dbReference type="EMBL" id="DF142860">
    <property type="protein sequence ID" value="GAA47918.1"/>
    <property type="molecule type" value="Genomic_DNA"/>
</dbReference>
<organism evidence="1 2">
    <name type="scientific">Clonorchis sinensis</name>
    <name type="common">Chinese liver fluke</name>
    <dbReference type="NCBI Taxonomy" id="79923"/>
    <lineage>
        <taxon>Eukaryota</taxon>
        <taxon>Metazoa</taxon>
        <taxon>Spiralia</taxon>
        <taxon>Lophotrochozoa</taxon>
        <taxon>Platyhelminthes</taxon>
        <taxon>Trematoda</taxon>
        <taxon>Digenea</taxon>
        <taxon>Opisthorchiida</taxon>
        <taxon>Opisthorchiata</taxon>
        <taxon>Opisthorchiidae</taxon>
        <taxon>Clonorchis</taxon>
    </lineage>
</organism>
<reference evidence="1" key="1">
    <citation type="journal article" date="2011" name="Genome Biol.">
        <title>The draft genome of the carcinogenic human liver fluke Clonorchis sinensis.</title>
        <authorList>
            <person name="Wang X."/>
            <person name="Chen W."/>
            <person name="Huang Y."/>
            <person name="Sun J."/>
            <person name="Men J."/>
            <person name="Liu H."/>
            <person name="Luo F."/>
            <person name="Guo L."/>
            <person name="Lv X."/>
            <person name="Deng C."/>
            <person name="Zhou C."/>
            <person name="Fan Y."/>
            <person name="Li X."/>
            <person name="Huang L."/>
            <person name="Hu Y."/>
            <person name="Liang C."/>
            <person name="Hu X."/>
            <person name="Xu J."/>
            <person name="Yu X."/>
        </authorList>
    </citation>
    <scope>NUCLEOTIDE SEQUENCE [LARGE SCALE GENOMIC DNA]</scope>
    <source>
        <strain evidence="1">Henan</strain>
    </source>
</reference>
<gene>
    <name evidence="1" type="ORF">CLF_100965</name>
</gene>
<evidence type="ECO:0000313" key="1">
    <source>
        <dbReference type="EMBL" id="GAA47918.1"/>
    </source>
</evidence>
<dbReference type="Proteomes" id="UP000008909">
    <property type="component" value="Unassembled WGS sequence"/>
</dbReference>
<keyword evidence="2" id="KW-1185">Reference proteome</keyword>
<sequence length="113" mass="11665">MGSVCSDGIKTDAKLQMAIPGLLSLRPGCTRHAEGDQYSIVHSAVGPILPKPGTSSNGLASSTTAENISDDSEVCLQSVIMKLCSQPNGLILPNNAIVTATEASRPCVEDKLA</sequence>
<protein>
    <submittedName>
        <fullName evidence="1">Uncharacterized protein</fullName>
    </submittedName>
</protein>
<name>G7Y4N2_CLOSI</name>
<dbReference type="AlphaFoldDB" id="G7Y4N2"/>
<accession>G7Y4N2</accession>
<evidence type="ECO:0000313" key="2">
    <source>
        <dbReference type="Proteomes" id="UP000008909"/>
    </source>
</evidence>
<proteinExistence type="predicted"/>